<dbReference type="InterPro" id="IPR036721">
    <property type="entry name" value="RCK_C_sf"/>
</dbReference>
<sequence>MTWENITVLIIMVLALYLFITEKFSIDTVSVIVMILLMITGILTPQEGFSGFTNPATITVTAMFVMSAAVYKSGALSKITTILNLIGKKSYLFTMISLMLISGTLSAFMNDTAVVAILLPVTLDVAKKTGINPSKLLMPLSFGALLGGICTLIGTSTNILVSGIAEHEGFSPIGMFEMAPAGLCFMIIGITYMALFGNWLLPNRKEENSLAKEYGISEYVTEIILLPEAKSVGGTIKNSPLVKKIDISIIQVIRDEKTLIPFPGLVLHANDILKVSCNIEELKKMLDYEGIKLKADKKIEDDDLLKDDLVLIEALIPGGSKMEDLTIKEYNFRQRFEEANVLAIRRRDEILHDSFSKVTLKSGDVLLITAFNEQMIELKKSDDLLIISETNHSPFVFKRMLSIVLILATVVLLAALHIAPIVLTATIGVVVLIALKFLKTDEAYQSIDWKVVFMLAGILSLGVALEKTGTAALLAVGLVKALGIFGPQVLLSVFFGLTFLSTNFMSNNATAAILTPIAIKTALELGIDSRPFIMTVAFAASLSFMTPMGYQTNTMIYAPGNYRFKDYLLVGTPLNIILWILATFIIPYFYPFN</sequence>
<feature type="domain" description="RCK C-terminal" evidence="8">
    <location>
        <begin position="299"/>
        <end position="384"/>
    </location>
</feature>
<keyword evidence="3 7" id="KW-0812">Transmembrane</keyword>
<keyword evidence="2" id="KW-0813">Transport</keyword>
<feature type="transmembrane region" description="Helical" evidence="7">
    <location>
        <begin position="139"/>
        <end position="161"/>
    </location>
</feature>
<evidence type="ECO:0000256" key="4">
    <source>
        <dbReference type="ARBA" id="ARBA00022737"/>
    </source>
</evidence>
<evidence type="ECO:0000256" key="1">
    <source>
        <dbReference type="ARBA" id="ARBA00004141"/>
    </source>
</evidence>
<keyword evidence="6 7" id="KW-0472">Membrane</keyword>
<feature type="transmembrane region" description="Helical" evidence="7">
    <location>
        <begin position="567"/>
        <end position="590"/>
    </location>
</feature>
<dbReference type="InterPro" id="IPR004680">
    <property type="entry name" value="Cit_transptr-like_dom"/>
</dbReference>
<feature type="domain" description="RCK C-terminal" evidence="8">
    <location>
        <begin position="208"/>
        <end position="291"/>
    </location>
</feature>
<evidence type="ECO:0000256" key="6">
    <source>
        <dbReference type="ARBA" id="ARBA00023136"/>
    </source>
</evidence>
<accession>A0ABQ1HET6</accession>
<keyword evidence="5 7" id="KW-1133">Transmembrane helix</keyword>
<proteinExistence type="predicted"/>
<feature type="transmembrane region" description="Helical" evidence="7">
    <location>
        <begin position="182"/>
        <end position="201"/>
    </location>
</feature>
<dbReference type="PANTHER" id="PTHR43652">
    <property type="entry name" value="BASIC AMINO ACID ANTIPORTER YFCC-RELATED"/>
    <property type="match status" value="1"/>
</dbReference>
<evidence type="ECO:0000313" key="9">
    <source>
        <dbReference type="EMBL" id="GGA72623.1"/>
    </source>
</evidence>
<feature type="transmembrane region" description="Helical" evidence="7">
    <location>
        <begin position="52"/>
        <end position="71"/>
    </location>
</feature>
<feature type="transmembrane region" description="Helical" evidence="7">
    <location>
        <begin position="403"/>
        <end position="435"/>
    </location>
</feature>
<feature type="transmembrane region" description="Helical" evidence="7">
    <location>
        <begin position="28"/>
        <end position="46"/>
    </location>
</feature>
<dbReference type="Pfam" id="PF02080">
    <property type="entry name" value="TrkA_C"/>
    <property type="match status" value="2"/>
</dbReference>
<dbReference type="Proteomes" id="UP000658793">
    <property type="component" value="Unassembled WGS sequence"/>
</dbReference>
<protein>
    <submittedName>
        <fullName evidence="9">Membrane protein</fullName>
    </submittedName>
</protein>
<evidence type="ECO:0000256" key="3">
    <source>
        <dbReference type="ARBA" id="ARBA00022692"/>
    </source>
</evidence>
<evidence type="ECO:0000313" key="10">
    <source>
        <dbReference type="Proteomes" id="UP000658793"/>
    </source>
</evidence>
<evidence type="ECO:0000256" key="5">
    <source>
        <dbReference type="ARBA" id="ARBA00022989"/>
    </source>
</evidence>
<comment type="caution">
    <text evidence="9">The sequence shown here is derived from an EMBL/GenBank/DDBJ whole genome shotgun (WGS) entry which is preliminary data.</text>
</comment>
<dbReference type="EMBL" id="BMGA01000002">
    <property type="protein sequence ID" value="GGA72623.1"/>
    <property type="molecule type" value="Genomic_DNA"/>
</dbReference>
<dbReference type="InterPro" id="IPR051679">
    <property type="entry name" value="DASS-Related_Transporters"/>
</dbReference>
<name>A0ABQ1HET6_9FLAO</name>
<dbReference type="PANTHER" id="PTHR43652:SF2">
    <property type="entry name" value="BASIC AMINO ACID ANTIPORTER YFCC-RELATED"/>
    <property type="match status" value="1"/>
</dbReference>
<dbReference type="Pfam" id="PF03600">
    <property type="entry name" value="CitMHS"/>
    <property type="match status" value="1"/>
</dbReference>
<dbReference type="Gene3D" id="3.30.70.1450">
    <property type="entry name" value="Regulator of K+ conductance, C-terminal domain"/>
    <property type="match status" value="2"/>
</dbReference>
<feature type="transmembrane region" description="Helical" evidence="7">
    <location>
        <begin position="471"/>
        <end position="497"/>
    </location>
</feature>
<evidence type="ECO:0000256" key="7">
    <source>
        <dbReference type="SAM" id="Phobius"/>
    </source>
</evidence>
<dbReference type="SUPFAM" id="SSF116726">
    <property type="entry name" value="TrkA C-terminal domain-like"/>
    <property type="match status" value="2"/>
</dbReference>
<dbReference type="InterPro" id="IPR006037">
    <property type="entry name" value="RCK_C"/>
</dbReference>
<dbReference type="PROSITE" id="PS51202">
    <property type="entry name" value="RCK_C"/>
    <property type="match status" value="2"/>
</dbReference>
<keyword evidence="10" id="KW-1185">Reference proteome</keyword>
<evidence type="ECO:0000256" key="2">
    <source>
        <dbReference type="ARBA" id="ARBA00022448"/>
    </source>
</evidence>
<gene>
    <name evidence="9" type="ORF">GCM10008015_11600</name>
</gene>
<feature type="transmembrane region" description="Helical" evidence="7">
    <location>
        <begin position="447"/>
        <end position="465"/>
    </location>
</feature>
<evidence type="ECO:0000259" key="8">
    <source>
        <dbReference type="PROSITE" id="PS51202"/>
    </source>
</evidence>
<organism evidence="9 10">
    <name type="scientific">Flavobacterium palustre</name>
    <dbReference type="NCBI Taxonomy" id="1476463"/>
    <lineage>
        <taxon>Bacteria</taxon>
        <taxon>Pseudomonadati</taxon>
        <taxon>Bacteroidota</taxon>
        <taxon>Flavobacteriia</taxon>
        <taxon>Flavobacteriales</taxon>
        <taxon>Flavobacteriaceae</taxon>
        <taxon>Flavobacterium</taxon>
    </lineage>
</organism>
<feature type="transmembrane region" description="Helical" evidence="7">
    <location>
        <begin position="92"/>
        <end position="119"/>
    </location>
</feature>
<keyword evidence="4" id="KW-0677">Repeat</keyword>
<feature type="transmembrane region" description="Helical" evidence="7">
    <location>
        <begin position="6"/>
        <end position="21"/>
    </location>
</feature>
<comment type="subcellular location">
    <subcellularLocation>
        <location evidence="1">Membrane</location>
        <topology evidence="1">Multi-pass membrane protein</topology>
    </subcellularLocation>
</comment>
<dbReference type="RefSeq" id="WP_188493359.1">
    <property type="nucleotide sequence ID" value="NZ_BMGA01000002.1"/>
</dbReference>
<reference evidence="10" key="1">
    <citation type="journal article" date="2019" name="Int. J. Syst. Evol. Microbiol.">
        <title>The Global Catalogue of Microorganisms (GCM) 10K type strain sequencing project: providing services to taxonomists for standard genome sequencing and annotation.</title>
        <authorList>
            <consortium name="The Broad Institute Genomics Platform"/>
            <consortium name="The Broad Institute Genome Sequencing Center for Infectious Disease"/>
            <person name="Wu L."/>
            <person name="Ma J."/>
        </authorList>
    </citation>
    <scope>NUCLEOTIDE SEQUENCE [LARGE SCALE GENOMIC DNA]</scope>
    <source>
        <strain evidence="10">CGMCC 1.12811</strain>
    </source>
</reference>
<feature type="transmembrane region" description="Helical" evidence="7">
    <location>
        <begin position="529"/>
        <end position="546"/>
    </location>
</feature>